<sequence>MSGSENGSTYAYLPGLKSGSELDVDPHMALTSQTLNADGTPKRPMNAFMIFARKRRPEISAANQMMRTGDVSKILSREWNTMSMSEKKFYLDQAKKLKDNFNSKYPDYVYRRRPNNSRRKRKPDPDHDATPEHPSALDMEDAMEEISPIGTDDIAIDSQGYQYGVTSPYGGHSDYASSQSSNLYSNTGVSISPRYGQQPAPTTHSSLPYSLQSMPGVVGEQRLPPIVNSNTMSQGFHGSLTLGHSSVSYPSSEPPSGSDLWDGSRTNETRTSWPLLPALDTDLARQRARSLAGIKWSDSPELSYRSWSATTPSTPFSSSSSSPGRSANANAAFPTLTSPFVPNPSPPQSAADSLQSPSSRQNIAPEYHSPSSPLAHRGMASSGRNGDGQQHRGFTQSNVLPLPSANPYQSHTVSNQFDHIHSQYRTTPGSPSLPPPLFPITTMSPQSTSPAATSSSSSASGPGSASNLGFWERQPFDGR</sequence>
<keyword evidence="7" id="KW-1185">Reference proteome</keyword>
<dbReference type="GO" id="GO:0001228">
    <property type="term" value="F:DNA-binding transcription activator activity, RNA polymerase II-specific"/>
    <property type="evidence" value="ECO:0007669"/>
    <property type="project" value="TreeGrafter"/>
</dbReference>
<name>A0A2H3J8I3_WOLCO</name>
<organism evidence="6 7">
    <name type="scientific">Wolfiporia cocos (strain MD-104)</name>
    <name type="common">Brown rot fungus</name>
    <dbReference type="NCBI Taxonomy" id="742152"/>
    <lineage>
        <taxon>Eukaryota</taxon>
        <taxon>Fungi</taxon>
        <taxon>Dikarya</taxon>
        <taxon>Basidiomycota</taxon>
        <taxon>Agaricomycotina</taxon>
        <taxon>Agaricomycetes</taxon>
        <taxon>Polyporales</taxon>
        <taxon>Phaeolaceae</taxon>
        <taxon>Wolfiporia</taxon>
    </lineage>
</organism>
<evidence type="ECO:0000313" key="7">
    <source>
        <dbReference type="Proteomes" id="UP000218811"/>
    </source>
</evidence>
<keyword evidence="1 3" id="KW-0238">DNA-binding</keyword>
<feature type="region of interest" description="Disordered" evidence="4">
    <location>
        <begin position="303"/>
        <end position="479"/>
    </location>
</feature>
<evidence type="ECO:0000259" key="5">
    <source>
        <dbReference type="PROSITE" id="PS50118"/>
    </source>
</evidence>
<accession>A0A2H3J8I3</accession>
<dbReference type="Proteomes" id="UP000218811">
    <property type="component" value="Unassembled WGS sequence"/>
</dbReference>
<feature type="region of interest" description="Disordered" evidence="4">
    <location>
        <begin position="246"/>
        <end position="273"/>
    </location>
</feature>
<evidence type="ECO:0000313" key="6">
    <source>
        <dbReference type="EMBL" id="PCH32974.1"/>
    </source>
</evidence>
<dbReference type="STRING" id="742152.A0A2H3J8I3"/>
<feature type="region of interest" description="Disordered" evidence="4">
    <location>
        <begin position="103"/>
        <end position="138"/>
    </location>
</feature>
<dbReference type="EMBL" id="KB467831">
    <property type="protein sequence ID" value="PCH32974.1"/>
    <property type="molecule type" value="Genomic_DNA"/>
</dbReference>
<dbReference type="InterPro" id="IPR036910">
    <property type="entry name" value="HMG_box_dom_sf"/>
</dbReference>
<feature type="region of interest" description="Disordered" evidence="4">
    <location>
        <begin position="188"/>
        <end position="212"/>
    </location>
</feature>
<dbReference type="PANTHER" id="PTHR10270:SF161">
    <property type="entry name" value="SEX-DETERMINING REGION Y PROTEIN"/>
    <property type="match status" value="1"/>
</dbReference>
<dbReference type="PANTHER" id="PTHR10270">
    <property type="entry name" value="SOX TRANSCRIPTION FACTOR"/>
    <property type="match status" value="1"/>
</dbReference>
<keyword evidence="2" id="KW-0804">Transcription</keyword>
<dbReference type="InterPro" id="IPR009071">
    <property type="entry name" value="HMG_box_dom"/>
</dbReference>
<feature type="compositionally biased region" description="Polar residues" evidence="4">
    <location>
        <begin position="199"/>
        <end position="212"/>
    </location>
</feature>
<protein>
    <recommendedName>
        <fullName evidence="5">HMG box domain-containing protein</fullName>
    </recommendedName>
</protein>
<dbReference type="OrthoDB" id="1919336at2759"/>
<dbReference type="GO" id="GO:0005634">
    <property type="term" value="C:nucleus"/>
    <property type="evidence" value="ECO:0007669"/>
    <property type="project" value="UniProtKB-UniRule"/>
</dbReference>
<feature type="compositionally biased region" description="Polar residues" evidence="4">
    <location>
        <begin position="406"/>
        <end position="417"/>
    </location>
</feature>
<dbReference type="PROSITE" id="PS50118">
    <property type="entry name" value="HMG_BOX_2"/>
    <property type="match status" value="1"/>
</dbReference>
<dbReference type="Pfam" id="PF00505">
    <property type="entry name" value="HMG_box"/>
    <property type="match status" value="1"/>
</dbReference>
<dbReference type="Gene3D" id="1.10.30.10">
    <property type="entry name" value="High mobility group box domain"/>
    <property type="match status" value="1"/>
</dbReference>
<dbReference type="SUPFAM" id="SSF47095">
    <property type="entry name" value="HMG-box"/>
    <property type="match status" value="1"/>
</dbReference>
<evidence type="ECO:0000256" key="3">
    <source>
        <dbReference type="PROSITE-ProRule" id="PRU00267"/>
    </source>
</evidence>
<feature type="compositionally biased region" description="Low complexity" evidence="4">
    <location>
        <begin position="246"/>
        <end position="258"/>
    </location>
</feature>
<feature type="compositionally biased region" description="Polar residues" evidence="4">
    <location>
        <begin position="348"/>
        <end position="362"/>
    </location>
</feature>
<feature type="compositionally biased region" description="Low complexity" evidence="4">
    <location>
        <begin position="306"/>
        <end position="332"/>
    </location>
</feature>
<evidence type="ECO:0000256" key="2">
    <source>
        <dbReference type="ARBA" id="ARBA00023163"/>
    </source>
</evidence>
<dbReference type="OMA" id="WNTMEMS"/>
<dbReference type="AlphaFoldDB" id="A0A2H3J8I3"/>
<feature type="domain" description="HMG box" evidence="5">
    <location>
        <begin position="41"/>
        <end position="109"/>
    </location>
</feature>
<evidence type="ECO:0000256" key="4">
    <source>
        <dbReference type="SAM" id="MobiDB-lite"/>
    </source>
</evidence>
<evidence type="ECO:0000256" key="1">
    <source>
        <dbReference type="ARBA" id="ARBA00023125"/>
    </source>
</evidence>
<keyword evidence="3" id="KW-0539">Nucleus</keyword>
<reference evidence="6 7" key="1">
    <citation type="journal article" date="2012" name="Science">
        <title>The Paleozoic origin of enzymatic lignin decomposition reconstructed from 31 fungal genomes.</title>
        <authorList>
            <person name="Floudas D."/>
            <person name="Binder M."/>
            <person name="Riley R."/>
            <person name="Barry K."/>
            <person name="Blanchette R.A."/>
            <person name="Henrissat B."/>
            <person name="Martinez A.T."/>
            <person name="Otillar R."/>
            <person name="Spatafora J.W."/>
            <person name="Yadav J.S."/>
            <person name="Aerts A."/>
            <person name="Benoit I."/>
            <person name="Boyd A."/>
            <person name="Carlson A."/>
            <person name="Copeland A."/>
            <person name="Coutinho P.M."/>
            <person name="de Vries R.P."/>
            <person name="Ferreira P."/>
            <person name="Findley K."/>
            <person name="Foster B."/>
            <person name="Gaskell J."/>
            <person name="Glotzer D."/>
            <person name="Gorecki P."/>
            <person name="Heitman J."/>
            <person name="Hesse C."/>
            <person name="Hori C."/>
            <person name="Igarashi K."/>
            <person name="Jurgens J.A."/>
            <person name="Kallen N."/>
            <person name="Kersten P."/>
            <person name="Kohler A."/>
            <person name="Kuees U."/>
            <person name="Kumar T.K.A."/>
            <person name="Kuo A."/>
            <person name="LaButti K."/>
            <person name="Larrondo L.F."/>
            <person name="Lindquist E."/>
            <person name="Ling A."/>
            <person name="Lombard V."/>
            <person name="Lucas S."/>
            <person name="Lundell T."/>
            <person name="Martin R."/>
            <person name="McLaughlin D.J."/>
            <person name="Morgenstern I."/>
            <person name="Morin E."/>
            <person name="Murat C."/>
            <person name="Nagy L.G."/>
            <person name="Nolan M."/>
            <person name="Ohm R.A."/>
            <person name="Patyshakuliyeva A."/>
            <person name="Rokas A."/>
            <person name="Ruiz-Duenas F.J."/>
            <person name="Sabat G."/>
            <person name="Salamov A."/>
            <person name="Samejima M."/>
            <person name="Schmutz J."/>
            <person name="Slot J.C."/>
            <person name="St John F."/>
            <person name="Stenlid J."/>
            <person name="Sun H."/>
            <person name="Sun S."/>
            <person name="Syed K."/>
            <person name="Tsang A."/>
            <person name="Wiebenga A."/>
            <person name="Young D."/>
            <person name="Pisabarro A."/>
            <person name="Eastwood D.C."/>
            <person name="Martin F."/>
            <person name="Cullen D."/>
            <person name="Grigoriev I.V."/>
            <person name="Hibbett D.S."/>
        </authorList>
    </citation>
    <scope>NUCLEOTIDE SEQUENCE [LARGE SCALE GENOMIC DNA]</scope>
    <source>
        <strain evidence="6 7">MD-104</strain>
    </source>
</reference>
<proteinExistence type="predicted"/>
<dbReference type="GO" id="GO:0000978">
    <property type="term" value="F:RNA polymerase II cis-regulatory region sequence-specific DNA binding"/>
    <property type="evidence" value="ECO:0007669"/>
    <property type="project" value="TreeGrafter"/>
</dbReference>
<dbReference type="InterPro" id="IPR050140">
    <property type="entry name" value="SRY-related_HMG-box_TF-like"/>
</dbReference>
<feature type="compositionally biased region" description="Basic residues" evidence="4">
    <location>
        <begin position="111"/>
        <end position="122"/>
    </location>
</feature>
<feature type="DNA-binding region" description="HMG box" evidence="3">
    <location>
        <begin position="41"/>
        <end position="109"/>
    </location>
</feature>
<dbReference type="SMART" id="SM00398">
    <property type="entry name" value="HMG"/>
    <property type="match status" value="1"/>
</dbReference>
<gene>
    <name evidence="6" type="ORF">WOLCODRAFT_147083</name>
</gene>
<feature type="compositionally biased region" description="Polar residues" evidence="4">
    <location>
        <begin position="382"/>
        <end position="399"/>
    </location>
</feature>
<dbReference type="GO" id="GO:0030154">
    <property type="term" value="P:cell differentiation"/>
    <property type="evidence" value="ECO:0007669"/>
    <property type="project" value="TreeGrafter"/>
</dbReference>
<feature type="compositionally biased region" description="Low complexity" evidence="4">
    <location>
        <begin position="439"/>
        <end position="466"/>
    </location>
</feature>